<feature type="region of interest" description="Disordered" evidence="1">
    <location>
        <begin position="184"/>
        <end position="347"/>
    </location>
</feature>
<proteinExistence type="predicted"/>
<feature type="region of interest" description="Disordered" evidence="1">
    <location>
        <begin position="1"/>
        <end position="20"/>
    </location>
</feature>
<evidence type="ECO:0000256" key="1">
    <source>
        <dbReference type="SAM" id="MobiDB-lite"/>
    </source>
</evidence>
<dbReference type="AlphaFoldDB" id="A0A4U1F7U0"/>
<feature type="non-terminal residue" evidence="2">
    <location>
        <position position="1"/>
    </location>
</feature>
<reference evidence="3" key="1">
    <citation type="journal article" date="2019" name="IScience">
        <title>Narwhal Genome Reveals Long-Term Low Genetic Diversity despite Current Large Abundance Size.</title>
        <authorList>
            <person name="Westbury M.V."/>
            <person name="Petersen B."/>
            <person name="Garde E."/>
            <person name="Heide-Jorgensen M.P."/>
            <person name="Lorenzen E.D."/>
        </authorList>
    </citation>
    <scope>NUCLEOTIDE SEQUENCE [LARGE SCALE GENOMIC DNA]</scope>
</reference>
<protein>
    <submittedName>
        <fullName evidence="2">Uncharacterized protein</fullName>
    </submittedName>
</protein>
<organism evidence="2 3">
    <name type="scientific">Monodon monoceros</name>
    <name type="common">Narwhal</name>
    <name type="synonym">Ceratodon monodon</name>
    <dbReference type="NCBI Taxonomy" id="40151"/>
    <lineage>
        <taxon>Eukaryota</taxon>
        <taxon>Metazoa</taxon>
        <taxon>Chordata</taxon>
        <taxon>Craniata</taxon>
        <taxon>Vertebrata</taxon>
        <taxon>Euteleostomi</taxon>
        <taxon>Mammalia</taxon>
        <taxon>Eutheria</taxon>
        <taxon>Laurasiatheria</taxon>
        <taxon>Artiodactyla</taxon>
        <taxon>Whippomorpha</taxon>
        <taxon>Cetacea</taxon>
        <taxon>Odontoceti</taxon>
        <taxon>Monodontidae</taxon>
        <taxon>Monodon</taxon>
    </lineage>
</organism>
<gene>
    <name evidence="2" type="ORF">EI555_020902</name>
</gene>
<evidence type="ECO:0000313" key="2">
    <source>
        <dbReference type="EMBL" id="TKC45579.1"/>
    </source>
</evidence>
<evidence type="ECO:0000313" key="3">
    <source>
        <dbReference type="Proteomes" id="UP000308365"/>
    </source>
</evidence>
<feature type="compositionally biased region" description="Basic residues" evidence="1">
    <location>
        <begin position="203"/>
        <end position="218"/>
    </location>
</feature>
<accession>A0A4U1F7U0</accession>
<name>A0A4U1F7U0_MONMO</name>
<feature type="compositionally biased region" description="Pro residues" evidence="1">
    <location>
        <begin position="277"/>
        <end position="293"/>
    </location>
</feature>
<sequence>PPSELLAGDKEPRGCKSRRRKKRLPVRALLTYLPEAGAETAFLSARGGAAGLERAGLKNVGNVRRMVNARFFLKPRGPSGEQTEATLPGTPDAIGVIAWGTFQKLQPLGFRIMVEINYTKGKKRKDHSGDVLQSQKTGKGEAGALVGESEAASAVALSSLIWYGAGMKELSFLRGRGDPTTLESEAVWDAPGPKGTWRCQAPSRRRGGRARHLPRTRGGRMSPRPSSDGFPRHLPDKVSSTSSSSGPGPGGAKPSPVAFVLQDNRSQVPSGRDPADAPAPPHRAPQEPPPPARAAPVPWSRRPRSGPPKGLGARGGGRRDPSPWEPPQPRSPSSTPSLVGRMLALRR</sequence>
<feature type="compositionally biased region" description="Low complexity" evidence="1">
    <location>
        <begin position="239"/>
        <end position="256"/>
    </location>
</feature>
<comment type="caution">
    <text evidence="2">The sequence shown here is derived from an EMBL/GenBank/DDBJ whole genome shotgun (WGS) entry which is preliminary data.</text>
</comment>
<dbReference type="EMBL" id="RWIC01000320">
    <property type="protein sequence ID" value="TKC45579.1"/>
    <property type="molecule type" value="Genomic_DNA"/>
</dbReference>
<dbReference type="Proteomes" id="UP000308365">
    <property type="component" value="Unassembled WGS sequence"/>
</dbReference>